<dbReference type="GO" id="GO:0005694">
    <property type="term" value="C:chromosome"/>
    <property type="evidence" value="ECO:0007669"/>
    <property type="project" value="InterPro"/>
</dbReference>
<evidence type="ECO:0000313" key="10">
    <source>
        <dbReference type="EMBL" id="MCZ0725448.1"/>
    </source>
</evidence>
<dbReference type="GO" id="GO:0007062">
    <property type="term" value="P:sister chromatid cohesion"/>
    <property type="evidence" value="ECO:0007669"/>
    <property type="project" value="InterPro"/>
</dbReference>
<dbReference type="Gene3D" id="1.10.287.1490">
    <property type="match status" value="1"/>
</dbReference>
<dbReference type="Gene3D" id="3.40.50.300">
    <property type="entry name" value="P-loop containing nucleotide triphosphate hydrolases"/>
    <property type="match status" value="2"/>
</dbReference>
<dbReference type="GO" id="GO:0003677">
    <property type="term" value="F:DNA binding"/>
    <property type="evidence" value="ECO:0007669"/>
    <property type="project" value="UniProtKB-UniRule"/>
</dbReference>
<keyword evidence="3 7" id="KW-0547">Nucleotide-binding</keyword>
<dbReference type="CDD" id="cd03278">
    <property type="entry name" value="ABC_SMC_barmotin"/>
    <property type="match status" value="2"/>
</dbReference>
<name>A0A9X3FMJ5_9LACT</name>
<dbReference type="InterPro" id="IPR003395">
    <property type="entry name" value="RecF/RecN/SMC_N"/>
</dbReference>
<feature type="coiled-coil region" evidence="7">
    <location>
        <begin position="167"/>
        <end position="194"/>
    </location>
</feature>
<dbReference type="GO" id="GO:0005524">
    <property type="term" value="F:ATP binding"/>
    <property type="evidence" value="ECO:0007669"/>
    <property type="project" value="UniProtKB-UniRule"/>
</dbReference>
<dbReference type="SUPFAM" id="SSF57997">
    <property type="entry name" value="Tropomyosin"/>
    <property type="match status" value="1"/>
</dbReference>
<comment type="subunit">
    <text evidence="7">Homodimer.</text>
</comment>
<feature type="region of interest" description="Disordered" evidence="8">
    <location>
        <begin position="350"/>
        <end position="376"/>
    </location>
</feature>
<gene>
    <name evidence="7 10" type="primary">smc</name>
    <name evidence="10" type="ORF">OW157_02560</name>
</gene>
<evidence type="ECO:0000256" key="6">
    <source>
        <dbReference type="ARBA" id="ARBA00023125"/>
    </source>
</evidence>
<feature type="coiled-coil region" evidence="7">
    <location>
        <begin position="679"/>
        <end position="860"/>
    </location>
</feature>
<dbReference type="Proteomes" id="UP001146670">
    <property type="component" value="Unassembled WGS sequence"/>
</dbReference>
<dbReference type="EMBL" id="JAPRFR010000001">
    <property type="protein sequence ID" value="MCZ0725448.1"/>
    <property type="molecule type" value="Genomic_DNA"/>
</dbReference>
<dbReference type="Pfam" id="PF06470">
    <property type="entry name" value="SMC_hinge"/>
    <property type="match status" value="1"/>
</dbReference>
<dbReference type="PIRSF" id="PIRSF005719">
    <property type="entry name" value="SMC"/>
    <property type="match status" value="1"/>
</dbReference>
<keyword evidence="5 7" id="KW-0175">Coiled coil</keyword>
<dbReference type="GO" id="GO:0016887">
    <property type="term" value="F:ATP hydrolysis activity"/>
    <property type="evidence" value="ECO:0007669"/>
    <property type="project" value="InterPro"/>
</dbReference>
<feature type="coiled-coil region" evidence="7">
    <location>
        <begin position="392"/>
        <end position="496"/>
    </location>
</feature>
<accession>A0A9X3FMJ5</accession>
<keyword evidence="11" id="KW-1185">Reference proteome</keyword>
<dbReference type="GO" id="GO:0030261">
    <property type="term" value="P:chromosome condensation"/>
    <property type="evidence" value="ECO:0007669"/>
    <property type="project" value="InterPro"/>
</dbReference>
<dbReference type="PANTHER" id="PTHR43977">
    <property type="entry name" value="STRUCTURAL MAINTENANCE OF CHROMOSOMES PROTEIN 3"/>
    <property type="match status" value="1"/>
</dbReference>
<dbReference type="AlphaFoldDB" id="A0A9X3FMJ5"/>
<dbReference type="SUPFAM" id="SSF75553">
    <property type="entry name" value="Smc hinge domain"/>
    <property type="match status" value="1"/>
</dbReference>
<evidence type="ECO:0000313" key="11">
    <source>
        <dbReference type="Proteomes" id="UP001146670"/>
    </source>
</evidence>
<dbReference type="HAMAP" id="MF_01894">
    <property type="entry name" value="Smc_prok"/>
    <property type="match status" value="1"/>
</dbReference>
<dbReference type="InterPro" id="IPR024704">
    <property type="entry name" value="SMC"/>
</dbReference>
<keyword evidence="4 7" id="KW-0067">ATP-binding</keyword>
<feature type="binding site" evidence="7">
    <location>
        <begin position="32"/>
        <end position="39"/>
    </location>
    <ligand>
        <name>ATP</name>
        <dbReference type="ChEBI" id="CHEBI:30616"/>
    </ligand>
</feature>
<feature type="coiled-coil region" evidence="7">
    <location>
        <begin position="234"/>
        <end position="345"/>
    </location>
</feature>
<feature type="domain" description="SMC hinge" evidence="9">
    <location>
        <begin position="518"/>
        <end position="637"/>
    </location>
</feature>
<evidence type="ECO:0000256" key="3">
    <source>
        <dbReference type="ARBA" id="ARBA00022741"/>
    </source>
</evidence>
<evidence type="ECO:0000256" key="1">
    <source>
        <dbReference type="ARBA" id="ARBA00004496"/>
    </source>
</evidence>
<evidence type="ECO:0000259" key="9">
    <source>
        <dbReference type="SMART" id="SM00968"/>
    </source>
</evidence>
<dbReference type="Gene3D" id="3.30.70.1620">
    <property type="match status" value="1"/>
</dbReference>
<comment type="caution">
    <text evidence="10">The sequence shown here is derived from an EMBL/GenBank/DDBJ whole genome shotgun (WGS) entry which is preliminary data.</text>
</comment>
<dbReference type="GO" id="GO:0006260">
    <property type="term" value="P:DNA replication"/>
    <property type="evidence" value="ECO:0007669"/>
    <property type="project" value="UniProtKB-UniRule"/>
</dbReference>
<evidence type="ECO:0000256" key="2">
    <source>
        <dbReference type="ARBA" id="ARBA00022490"/>
    </source>
</evidence>
<dbReference type="Pfam" id="PF02463">
    <property type="entry name" value="SMC_N"/>
    <property type="match status" value="1"/>
</dbReference>
<dbReference type="NCBIfam" id="TIGR02168">
    <property type="entry name" value="SMC_prok_B"/>
    <property type="match status" value="1"/>
</dbReference>
<dbReference type="Gene3D" id="1.20.1060.20">
    <property type="match status" value="1"/>
</dbReference>
<dbReference type="InterPro" id="IPR036277">
    <property type="entry name" value="SMC_hinge_sf"/>
</dbReference>
<dbReference type="FunFam" id="3.40.50.300:FF:000984">
    <property type="entry name" value="Chromosome partition protein Smc"/>
    <property type="match status" value="1"/>
</dbReference>
<comment type="similarity">
    <text evidence="7">Belongs to the SMC family.</text>
</comment>
<dbReference type="InterPro" id="IPR011890">
    <property type="entry name" value="SMC_prok"/>
</dbReference>
<comment type="domain">
    <text evidence="7">Contains large globular domains required for ATP hydrolysis at each terminus and a third globular domain forming a flexible hinge near the middle of the molecule. These domains are separated by coiled-coil structures.</text>
</comment>
<comment type="subcellular location">
    <subcellularLocation>
        <location evidence="1 7">Cytoplasm</location>
    </subcellularLocation>
</comment>
<protein>
    <recommendedName>
        <fullName evidence="7">Chromosome partition protein Smc</fullName>
    </recommendedName>
</protein>
<feature type="compositionally biased region" description="Basic and acidic residues" evidence="8">
    <location>
        <begin position="350"/>
        <end position="360"/>
    </location>
</feature>
<dbReference type="SMART" id="SM00968">
    <property type="entry name" value="SMC_hinge"/>
    <property type="match status" value="1"/>
</dbReference>
<dbReference type="SUPFAM" id="SSF52540">
    <property type="entry name" value="P-loop containing nucleoside triphosphate hydrolases"/>
    <property type="match status" value="1"/>
</dbReference>
<organism evidence="10 11">
    <name type="scientific">Aerococcus kribbianus</name>
    <dbReference type="NCBI Taxonomy" id="2999064"/>
    <lineage>
        <taxon>Bacteria</taxon>
        <taxon>Bacillati</taxon>
        <taxon>Bacillota</taxon>
        <taxon>Bacilli</taxon>
        <taxon>Lactobacillales</taxon>
        <taxon>Aerococcaceae</taxon>
        <taxon>Aerococcus</taxon>
    </lineage>
</organism>
<feature type="coiled-coil region" evidence="7">
    <location>
        <begin position="889"/>
        <end position="916"/>
    </location>
</feature>
<sequence length="1188" mass="133774">MHLKRIEMVGFKSFADKTSIDFDAGFTAIVGPNGSGKSNITEAIKWVLGEQSAKSLRGRKMDDVIFAGASNRKKAHYAQVSLIFDNTDRLLNMDVDEVAMTRRYTRSGESTYMINQKNCRLKDMTELMMDTGIGRDSFSIISQGQVEAIFTQKAEDRRGIFEEAAGVMKYKNRKKEAEKKLDHTQDNLHRINDILVEVEGRLEPLEKQKDVALDYQEKKAKLSDIEIALTAVQVETLNQQWEVAKKDLAAYQEDIKSHKSQQSQYNEDLAKYRQEEADAEAQADQLNTDYIRLLREAESLKREIDLMDQEEAFNLKDKASQEDALAQAQSKVDRLHRDLTLIKAQVHDAKLSGDDKKAQRDASQAQLQSLTASDEESIEAKRQDYIDAIQAQSQIKNQISQLEKDINLLTQRQERFKQSRQTGQTKLERLRADQEEKAQALEAKSQEVSDLLANYQSKAQKLKQAQVEQEKLKQQKDQLERQFYQVQARKNSLESLESDHDGFYYGVRNALKARKRIAGIHGPVADLMTVPSQYVAAVETALGGAMQNIVTEDRRVASQVIQELKDKRGGRATFLPLDVIKGRSLADKVLATAQSYPGFIGVMAELVDYDPTYANIMTNLMGQTLVVDNLAHAQKIASALNNRQRIVTLERDVINTGGSMAGGANKKQGNGLLSRKQELTDLSQQLDHFQDQRQNLAKQVQALEQTINQLSQALDAIKSQGDDFRFQERSLQQELEQIKTRLSQSEKDLAAQDYDEVNNQADLAQAQDDLAQAKEQLENQSRSLADLNQAIQDLNLSASEKQEKLQKVQAELQKKETDYAVFMEQFNHLQAREKQTATDLDTAREDLQALEDRIAAIAGQSQAHSSNRQEKQKAYDDLLNQQTSRQKDLKVAQAQRSQAQDQAQAIDQANNQLTQDLESLYYKQAKLEAAVNRYEESIDSHLKHLSEDYGLTYERARAQSELSMSIDEASQKVRELKKAIDQLGPVNLAAIEEFAAVNDRYQFMSKQRDDVLAAKENLLTTMAAMDDEVSERFKTTFEAVRTAFEDIFPKLFGGGKASLSLTDPSDLLHSGVEIVAQPPGKRLQHLSLLSGGEKALTAIALLFAILAVKKDVPFSILDEVEAALDEANVARYGRYLREFAQSTQFIVITHRKGTMEAANILYGVTMQESGVSKLASVRLEDFSEEELA</sequence>
<dbReference type="GO" id="GO:0005737">
    <property type="term" value="C:cytoplasm"/>
    <property type="evidence" value="ECO:0007669"/>
    <property type="project" value="UniProtKB-SubCell"/>
</dbReference>
<evidence type="ECO:0000256" key="8">
    <source>
        <dbReference type="SAM" id="MobiDB-lite"/>
    </source>
</evidence>
<reference evidence="10" key="1">
    <citation type="submission" date="2022-12" db="EMBL/GenBank/DDBJ databases">
        <title>Description and comparative metabolic analysis of Aerococcus sp. nov., isolated from the feces of a pig.</title>
        <authorList>
            <person name="Chang Y.-H."/>
        </authorList>
    </citation>
    <scope>NUCLEOTIDE SEQUENCE</scope>
    <source>
        <strain evidence="10">YH-aer222</strain>
    </source>
</reference>
<evidence type="ECO:0000256" key="7">
    <source>
        <dbReference type="HAMAP-Rule" id="MF_01894"/>
    </source>
</evidence>
<keyword evidence="6 7" id="KW-0238">DNA-binding</keyword>
<comment type="function">
    <text evidence="7">Required for chromosome condensation and partitioning.</text>
</comment>
<dbReference type="InterPro" id="IPR010935">
    <property type="entry name" value="SMC_hinge"/>
</dbReference>
<dbReference type="InterPro" id="IPR027417">
    <property type="entry name" value="P-loop_NTPase"/>
</dbReference>
<evidence type="ECO:0000256" key="4">
    <source>
        <dbReference type="ARBA" id="ARBA00022840"/>
    </source>
</evidence>
<feature type="compositionally biased region" description="Polar residues" evidence="8">
    <location>
        <begin position="361"/>
        <end position="372"/>
    </location>
</feature>
<dbReference type="FunFam" id="3.40.50.300:FF:000901">
    <property type="entry name" value="Chromosome partition protein Smc"/>
    <property type="match status" value="1"/>
</dbReference>
<evidence type="ECO:0000256" key="5">
    <source>
        <dbReference type="ARBA" id="ARBA00023054"/>
    </source>
</evidence>
<keyword evidence="2 7" id="KW-0963">Cytoplasm</keyword>
<proteinExistence type="inferred from homology"/>
<dbReference type="GO" id="GO:0007059">
    <property type="term" value="P:chromosome segregation"/>
    <property type="evidence" value="ECO:0007669"/>
    <property type="project" value="UniProtKB-UniRule"/>
</dbReference>
<dbReference type="RefSeq" id="WP_268751764.1">
    <property type="nucleotide sequence ID" value="NZ_JAPRFQ010000001.1"/>
</dbReference>